<dbReference type="Gene3D" id="3.40.50.12170">
    <property type="entry name" value="Uncharacterised protein PF07075, DUF1343"/>
    <property type="match status" value="1"/>
</dbReference>
<gene>
    <name evidence="3" type="ORF">ACFSTF_01450</name>
</gene>
<dbReference type="EMBL" id="JBHUMR010000006">
    <property type="protein sequence ID" value="MFD2615989.1"/>
    <property type="molecule type" value="Genomic_DNA"/>
</dbReference>
<dbReference type="PANTHER" id="PTHR42915:SF1">
    <property type="entry name" value="PEPTIDOGLYCAN BETA-N-ACETYLMURAMIDASE NAMZ"/>
    <property type="match status" value="1"/>
</dbReference>
<evidence type="ECO:0000313" key="4">
    <source>
        <dbReference type="Proteomes" id="UP001597458"/>
    </source>
</evidence>
<dbReference type="Pfam" id="PF07075">
    <property type="entry name" value="NamZ_N"/>
    <property type="match status" value="1"/>
</dbReference>
<dbReference type="RefSeq" id="WP_141190664.1">
    <property type="nucleotide sequence ID" value="NZ_JBHUMR010000006.1"/>
</dbReference>
<evidence type="ECO:0000259" key="1">
    <source>
        <dbReference type="Pfam" id="PF07075"/>
    </source>
</evidence>
<dbReference type="Pfam" id="PF20732">
    <property type="entry name" value="NamZ_C"/>
    <property type="match status" value="1"/>
</dbReference>
<dbReference type="InterPro" id="IPR008302">
    <property type="entry name" value="NamZ"/>
</dbReference>
<proteinExistence type="predicted"/>
<reference evidence="4" key="1">
    <citation type="journal article" date="2019" name="Int. J. Syst. Evol. Microbiol.">
        <title>The Global Catalogue of Microorganisms (GCM) 10K type strain sequencing project: providing services to taxonomists for standard genome sequencing and annotation.</title>
        <authorList>
            <consortium name="The Broad Institute Genomics Platform"/>
            <consortium name="The Broad Institute Genome Sequencing Center for Infectious Disease"/>
            <person name="Wu L."/>
            <person name="Ma J."/>
        </authorList>
    </citation>
    <scope>NUCLEOTIDE SEQUENCE [LARGE SCALE GENOMIC DNA]</scope>
    <source>
        <strain evidence="4">TISTR 2241</strain>
    </source>
</reference>
<protein>
    <submittedName>
        <fullName evidence="3">Exo-beta-N-acetylmuramidase NamZ domain-containing protein</fullName>
    </submittedName>
</protein>
<dbReference type="PIRSF" id="PIRSF016719">
    <property type="entry name" value="UCP016719"/>
    <property type="match status" value="1"/>
</dbReference>
<comment type="caution">
    <text evidence="3">The sequence shown here is derived from an EMBL/GenBank/DDBJ whole genome shotgun (WGS) entry which is preliminary data.</text>
</comment>
<dbReference type="PANTHER" id="PTHR42915">
    <property type="entry name" value="HYPOTHETICAL 460 KDA PROTEIN IN FEUA-SIGW INTERGENIC REGION [PRECURSOR]"/>
    <property type="match status" value="1"/>
</dbReference>
<name>A0ABW5PMB5_9BACI</name>
<organism evidence="3 4">
    <name type="scientific">Terrilactibacillus laevilacticus</name>
    <dbReference type="NCBI Taxonomy" id="1380157"/>
    <lineage>
        <taxon>Bacteria</taxon>
        <taxon>Bacillati</taxon>
        <taxon>Bacillota</taxon>
        <taxon>Bacilli</taxon>
        <taxon>Bacillales</taxon>
        <taxon>Bacillaceae</taxon>
        <taxon>Terrilactibacillus</taxon>
    </lineage>
</organism>
<feature type="domain" description="Peptidoglycan beta-N-acetylmuramidase NamZ C-terminal" evidence="2">
    <location>
        <begin position="227"/>
        <end position="382"/>
    </location>
</feature>
<keyword evidence="4" id="KW-1185">Reference proteome</keyword>
<sequence length="383" mass="43460">MIKLGIEVLLADYMSLLKGKRIGLVTNMTGVNSNLQSTIDLMYQHQDFQLTTLFGPEHGIRGDVQEGSKIDSSIDPYTKCPVYSLYGNTKKPTKGMLENVDSIIVDLQDIGARYYTFISTLALLMEACMEEKKEVIVLDRPNPINGTSFEGNIIEEPYRSFVGLYPLPNRHGLTIGEIANIYKYVYDLNCELTIIPMKGWDRSMFFSDTGLHWVQPSPNSTGEDMSILYPGMCLIEGTNLSEGRGTTRPFEIVGAPFINGYEVAKIFNSLNLSGVIARPTTFIPNYQKYKGQLCYGIQIHIINKRNVNSFEVGIRLLSIIAQLYEEEFTFLDKESDRCFFNLLSGTGQLKHLILLNQFNDFLDQCKRDCEIFNKKAKPYLLYQ</sequence>
<dbReference type="Proteomes" id="UP001597458">
    <property type="component" value="Unassembled WGS sequence"/>
</dbReference>
<evidence type="ECO:0000313" key="3">
    <source>
        <dbReference type="EMBL" id="MFD2615989.1"/>
    </source>
</evidence>
<accession>A0ABW5PMB5</accession>
<evidence type="ECO:0000259" key="2">
    <source>
        <dbReference type="Pfam" id="PF20732"/>
    </source>
</evidence>
<feature type="domain" description="Peptidoglycan beta-N-acetylmuramidase NamZ N-terminal" evidence="1">
    <location>
        <begin position="22"/>
        <end position="220"/>
    </location>
</feature>
<dbReference type="InterPro" id="IPR048503">
    <property type="entry name" value="NamZ_C"/>
</dbReference>
<dbReference type="Gene3D" id="3.90.1150.140">
    <property type="match status" value="1"/>
</dbReference>
<dbReference type="InterPro" id="IPR048502">
    <property type="entry name" value="NamZ_N"/>
</dbReference>